<dbReference type="Proteomes" id="UP000297245">
    <property type="component" value="Unassembled WGS sequence"/>
</dbReference>
<sequence>MSLQSDVFITRPGLDAEDKRDATYVRYDMLVDLNANYRNRGQVLEKRVFYGQLQNIFVVPFPAARELKHDVHETYILAGIQTCVDIEYGNGMQMPYYSWPRKVTVQYIFYRI</sequence>
<proteinExistence type="predicted"/>
<accession>A0A4S8KI64</accession>
<organism evidence="1 2">
    <name type="scientific">Dendrothele bispora (strain CBS 962.96)</name>
    <dbReference type="NCBI Taxonomy" id="1314807"/>
    <lineage>
        <taxon>Eukaryota</taxon>
        <taxon>Fungi</taxon>
        <taxon>Dikarya</taxon>
        <taxon>Basidiomycota</taxon>
        <taxon>Agaricomycotina</taxon>
        <taxon>Agaricomycetes</taxon>
        <taxon>Agaricomycetidae</taxon>
        <taxon>Agaricales</taxon>
        <taxon>Agaricales incertae sedis</taxon>
        <taxon>Dendrothele</taxon>
    </lineage>
</organism>
<evidence type="ECO:0000313" key="1">
    <source>
        <dbReference type="EMBL" id="THU75112.1"/>
    </source>
</evidence>
<dbReference type="AlphaFoldDB" id="A0A4S8KI64"/>
<keyword evidence="2" id="KW-1185">Reference proteome</keyword>
<name>A0A4S8KI64_DENBC</name>
<gene>
    <name evidence="1" type="ORF">K435DRAFT_881601</name>
</gene>
<protein>
    <submittedName>
        <fullName evidence="1">Uncharacterized protein</fullName>
    </submittedName>
</protein>
<dbReference type="OrthoDB" id="6613063at2759"/>
<dbReference type="EMBL" id="ML182899">
    <property type="protein sequence ID" value="THU75112.1"/>
    <property type="molecule type" value="Genomic_DNA"/>
</dbReference>
<reference evidence="1 2" key="1">
    <citation type="journal article" date="2019" name="Nat. Ecol. Evol.">
        <title>Megaphylogeny resolves global patterns of mushroom evolution.</title>
        <authorList>
            <person name="Varga T."/>
            <person name="Krizsan K."/>
            <person name="Foldi C."/>
            <person name="Dima B."/>
            <person name="Sanchez-Garcia M."/>
            <person name="Sanchez-Ramirez S."/>
            <person name="Szollosi G.J."/>
            <person name="Szarkandi J.G."/>
            <person name="Papp V."/>
            <person name="Albert L."/>
            <person name="Andreopoulos W."/>
            <person name="Angelini C."/>
            <person name="Antonin V."/>
            <person name="Barry K.W."/>
            <person name="Bougher N.L."/>
            <person name="Buchanan P."/>
            <person name="Buyck B."/>
            <person name="Bense V."/>
            <person name="Catcheside P."/>
            <person name="Chovatia M."/>
            <person name="Cooper J."/>
            <person name="Damon W."/>
            <person name="Desjardin D."/>
            <person name="Finy P."/>
            <person name="Geml J."/>
            <person name="Haridas S."/>
            <person name="Hughes K."/>
            <person name="Justo A."/>
            <person name="Karasinski D."/>
            <person name="Kautmanova I."/>
            <person name="Kiss B."/>
            <person name="Kocsube S."/>
            <person name="Kotiranta H."/>
            <person name="LaButti K.M."/>
            <person name="Lechner B.E."/>
            <person name="Liimatainen K."/>
            <person name="Lipzen A."/>
            <person name="Lukacs Z."/>
            <person name="Mihaltcheva S."/>
            <person name="Morgado L.N."/>
            <person name="Niskanen T."/>
            <person name="Noordeloos M.E."/>
            <person name="Ohm R.A."/>
            <person name="Ortiz-Santana B."/>
            <person name="Ovrebo C."/>
            <person name="Racz N."/>
            <person name="Riley R."/>
            <person name="Savchenko A."/>
            <person name="Shiryaev A."/>
            <person name="Soop K."/>
            <person name="Spirin V."/>
            <person name="Szebenyi C."/>
            <person name="Tomsovsky M."/>
            <person name="Tulloss R.E."/>
            <person name="Uehling J."/>
            <person name="Grigoriev I.V."/>
            <person name="Vagvolgyi C."/>
            <person name="Papp T."/>
            <person name="Martin F.M."/>
            <person name="Miettinen O."/>
            <person name="Hibbett D.S."/>
            <person name="Nagy L.G."/>
        </authorList>
    </citation>
    <scope>NUCLEOTIDE SEQUENCE [LARGE SCALE GENOMIC DNA]</scope>
    <source>
        <strain evidence="1 2">CBS 962.96</strain>
    </source>
</reference>
<evidence type="ECO:0000313" key="2">
    <source>
        <dbReference type="Proteomes" id="UP000297245"/>
    </source>
</evidence>